<feature type="transmembrane region" description="Helical" evidence="1">
    <location>
        <begin position="65"/>
        <end position="83"/>
    </location>
</feature>
<dbReference type="eggNOG" id="COG1988">
    <property type="taxonomic scope" value="Bacteria"/>
</dbReference>
<dbReference type="RefSeq" id="WP_028462443.1">
    <property type="nucleotide sequence ID" value="NZ_FSRO01000001.1"/>
</dbReference>
<evidence type="ECO:0000313" key="2">
    <source>
        <dbReference type="EMBL" id="SIO43810.1"/>
    </source>
</evidence>
<feature type="transmembrane region" description="Helical" evidence="1">
    <location>
        <begin position="95"/>
        <end position="120"/>
    </location>
</feature>
<organism evidence="2 3">
    <name type="scientific">Nitrosomonas cryotolerans ATCC 49181</name>
    <dbReference type="NCBI Taxonomy" id="1131553"/>
    <lineage>
        <taxon>Bacteria</taxon>
        <taxon>Pseudomonadati</taxon>
        <taxon>Pseudomonadota</taxon>
        <taxon>Betaproteobacteria</taxon>
        <taxon>Nitrosomonadales</taxon>
        <taxon>Nitrosomonadaceae</taxon>
        <taxon>Nitrosomonas</taxon>
    </lineage>
</organism>
<proteinExistence type="predicted"/>
<gene>
    <name evidence="2" type="ORF">SAMN02743940_2623</name>
</gene>
<dbReference type="Proteomes" id="UP000185062">
    <property type="component" value="Unassembled WGS sequence"/>
</dbReference>
<evidence type="ECO:0000256" key="1">
    <source>
        <dbReference type="SAM" id="Phobius"/>
    </source>
</evidence>
<keyword evidence="1" id="KW-0472">Membrane</keyword>
<dbReference type="Pfam" id="PF04307">
    <property type="entry name" value="YdjM"/>
    <property type="match status" value="1"/>
</dbReference>
<keyword evidence="1" id="KW-0812">Transmembrane</keyword>
<protein>
    <submittedName>
        <fullName evidence="2">Inner membrane protein</fullName>
    </submittedName>
</protein>
<dbReference type="AlphaFoldDB" id="A0A1N6JHQ9"/>
<dbReference type="InterPro" id="IPR007404">
    <property type="entry name" value="YdjM-like"/>
</dbReference>
<feature type="transmembrane region" description="Helical" evidence="1">
    <location>
        <begin position="132"/>
        <end position="154"/>
    </location>
</feature>
<reference evidence="2 3" key="1">
    <citation type="submission" date="2016-12" db="EMBL/GenBank/DDBJ databases">
        <authorList>
            <person name="Song W.-J."/>
            <person name="Kurnit D.M."/>
        </authorList>
    </citation>
    <scope>NUCLEOTIDE SEQUENCE [LARGE SCALE GENOMIC DNA]</scope>
    <source>
        <strain evidence="2 3">ATCC 49181</strain>
    </source>
</reference>
<accession>A0A1N6JHQ9</accession>
<name>A0A1N6JHQ9_9PROT</name>
<dbReference type="PANTHER" id="PTHR40031:SF1">
    <property type="entry name" value="MEMBRANE-BOUND METAL-DEPENDENT HYDROLASE"/>
    <property type="match status" value="1"/>
</dbReference>
<keyword evidence="3" id="KW-1185">Reference proteome</keyword>
<dbReference type="InterPro" id="IPR053170">
    <property type="entry name" value="Transcription_regulator"/>
</dbReference>
<keyword evidence="1" id="KW-1133">Transmembrane helix</keyword>
<dbReference type="EMBL" id="FSRO01000001">
    <property type="protein sequence ID" value="SIO43810.1"/>
    <property type="molecule type" value="Genomic_DNA"/>
</dbReference>
<dbReference type="STRING" id="44575.SAMN05216419_10668"/>
<evidence type="ECO:0000313" key="3">
    <source>
        <dbReference type="Proteomes" id="UP000185062"/>
    </source>
</evidence>
<dbReference type="PANTHER" id="PTHR40031">
    <property type="entry name" value="HYPOTHETICAL MEMBRANE SPANNING PROTEIN"/>
    <property type="match status" value="1"/>
</dbReference>
<sequence length="350" mass="40192">MDTLTHALSGALLVYTASRSTSKTDGLPLRIQMAAGFAAAAFPDLDFVLRAINTLTYLNWHQGPTHSLLMLPIWAYLLAQLFSRITRKRYSWRTFFIPACLGIAIHIAGDFITAYGIMLFAPLTLQRFSLPLVFVVDLWFSLFIIAGLISAFIFPRQKIVAIPAFIGLFGYVLSLWILQERAINTGQAFAEAQGYPHTKINVLPQPFSPLHWKVIVNHEQHYHVALINLGHTQDTITHTSDVNLLQKFMTAYQHTTMAHWQYYSLLGKPSADTTLARTAWYQPDLADFRRFSVFPALERIQHKTDETCVWFFDLRFSLPVLPPSFRYGMCRNHATHKWRMLQHESTFWID</sequence>
<feature type="transmembrane region" description="Helical" evidence="1">
    <location>
        <begin position="159"/>
        <end position="178"/>
    </location>
</feature>